<name>A0ABY6B2U3_9BURK</name>
<evidence type="ECO:0000313" key="1">
    <source>
        <dbReference type="EMBL" id="UXH79544.1"/>
    </source>
</evidence>
<reference evidence="1" key="1">
    <citation type="submission" date="2022-10" db="EMBL/GenBank/DDBJ databases">
        <title>Characterization and whole genome sequencing of a new Roseateles species, isolated from fresh water.</title>
        <authorList>
            <person name="Guliayeva D.Y."/>
            <person name="Akhremchuk A.E."/>
            <person name="Sikolenko M.A."/>
            <person name="Valentovich L.N."/>
            <person name="Sidarenka A.V."/>
        </authorList>
    </citation>
    <scope>NUCLEOTIDE SEQUENCE</scope>
    <source>
        <strain evidence="1">BIM B-1768</strain>
    </source>
</reference>
<dbReference type="RefSeq" id="WP_261759364.1">
    <property type="nucleotide sequence ID" value="NZ_CP104562.2"/>
</dbReference>
<organism evidence="1 2">
    <name type="scientific">Roseateles amylovorans</name>
    <dbReference type="NCBI Taxonomy" id="2978473"/>
    <lineage>
        <taxon>Bacteria</taxon>
        <taxon>Pseudomonadati</taxon>
        <taxon>Pseudomonadota</taxon>
        <taxon>Betaproteobacteria</taxon>
        <taxon>Burkholderiales</taxon>
        <taxon>Sphaerotilaceae</taxon>
        <taxon>Roseateles</taxon>
    </lineage>
</organism>
<dbReference type="PROSITE" id="PS51257">
    <property type="entry name" value="PROKAR_LIPOPROTEIN"/>
    <property type="match status" value="1"/>
</dbReference>
<dbReference type="Proteomes" id="UP001064933">
    <property type="component" value="Chromosome"/>
</dbReference>
<accession>A0ABY6B2U3</accession>
<keyword evidence="1" id="KW-0132">Cell division</keyword>
<proteinExistence type="predicted"/>
<sequence>MSTAPRLTVGPAVRRAATRVAGLAAAALSGCALLSPVPTVELIKASAGAATVAIGQGPTHASQTVFQGAALPTRVCIEYNRSLALPEFVPALIAELREHDVPARVYEAGARPNDEVCPAWLRYQGLQQWDKPPLSDQVRPYLAQATLSLHDAGGHLLAASSYESQDAVMGMGRWASTRNKLAPVVRALLTGFEG</sequence>
<keyword evidence="1" id="KW-0131">Cell cycle</keyword>
<gene>
    <name evidence="1" type="ORF">N4261_06365</name>
</gene>
<dbReference type="GO" id="GO:0051301">
    <property type="term" value="P:cell division"/>
    <property type="evidence" value="ECO:0007669"/>
    <property type="project" value="UniProtKB-KW"/>
</dbReference>
<evidence type="ECO:0000313" key="2">
    <source>
        <dbReference type="Proteomes" id="UP001064933"/>
    </source>
</evidence>
<keyword evidence="2" id="KW-1185">Reference proteome</keyword>
<protein>
    <submittedName>
        <fullName evidence="1">Cell division protein FtsI</fullName>
    </submittedName>
</protein>
<dbReference type="EMBL" id="CP104562">
    <property type="protein sequence ID" value="UXH79544.1"/>
    <property type="molecule type" value="Genomic_DNA"/>
</dbReference>